<evidence type="ECO:0000313" key="4">
    <source>
        <dbReference type="Proteomes" id="UP000279029"/>
    </source>
</evidence>
<dbReference type="Gene3D" id="3.30.70.270">
    <property type="match status" value="1"/>
</dbReference>
<evidence type="ECO:0000313" key="3">
    <source>
        <dbReference type="EMBL" id="VDN47934.1"/>
    </source>
</evidence>
<dbReference type="PANTHER" id="PTHR45138:SF9">
    <property type="entry name" value="DIGUANYLATE CYCLASE DGCM-RELATED"/>
    <property type="match status" value="1"/>
</dbReference>
<evidence type="ECO:0000256" key="1">
    <source>
        <dbReference type="SAM" id="Phobius"/>
    </source>
</evidence>
<dbReference type="SMART" id="SM00267">
    <property type="entry name" value="GGDEF"/>
    <property type="match status" value="1"/>
</dbReference>
<dbReference type="InterPro" id="IPR043128">
    <property type="entry name" value="Rev_trsase/Diguanyl_cyclase"/>
</dbReference>
<dbReference type="EMBL" id="LR130778">
    <property type="protein sequence ID" value="VDN47934.1"/>
    <property type="molecule type" value="Genomic_DNA"/>
</dbReference>
<keyword evidence="4" id="KW-1185">Reference proteome</keyword>
<dbReference type="InterPro" id="IPR000160">
    <property type="entry name" value="GGDEF_dom"/>
</dbReference>
<feature type="domain" description="GGDEF" evidence="2">
    <location>
        <begin position="222"/>
        <end position="349"/>
    </location>
</feature>
<feature type="transmembrane region" description="Helical" evidence="1">
    <location>
        <begin position="20"/>
        <end position="42"/>
    </location>
</feature>
<dbReference type="GO" id="GO:0052621">
    <property type="term" value="F:diguanylate cyclase activity"/>
    <property type="evidence" value="ECO:0007669"/>
    <property type="project" value="TreeGrafter"/>
</dbReference>
<dbReference type="SUPFAM" id="SSF55073">
    <property type="entry name" value="Nucleotide cyclase"/>
    <property type="match status" value="1"/>
</dbReference>
<feature type="transmembrane region" description="Helical" evidence="1">
    <location>
        <begin position="96"/>
        <end position="114"/>
    </location>
</feature>
<dbReference type="RefSeq" id="WP_125137162.1">
    <property type="nucleotide sequence ID" value="NZ_LR130778.1"/>
</dbReference>
<dbReference type="CDD" id="cd01949">
    <property type="entry name" value="GGDEF"/>
    <property type="match status" value="1"/>
</dbReference>
<dbReference type="NCBIfam" id="TIGR00254">
    <property type="entry name" value="GGDEF"/>
    <property type="match status" value="1"/>
</dbReference>
<dbReference type="InterPro" id="IPR050469">
    <property type="entry name" value="Diguanylate_Cyclase"/>
</dbReference>
<keyword evidence="1" id="KW-0472">Membrane</keyword>
<protein>
    <recommendedName>
        <fullName evidence="2">GGDEF domain-containing protein</fullName>
    </recommendedName>
</protein>
<dbReference type="Pfam" id="PF00990">
    <property type="entry name" value="GGDEF"/>
    <property type="match status" value="1"/>
</dbReference>
<gene>
    <name evidence="3" type="ORF">PATL70BA_2051</name>
</gene>
<dbReference type="PANTHER" id="PTHR45138">
    <property type="entry name" value="REGULATORY COMPONENTS OF SENSORY TRANSDUCTION SYSTEM"/>
    <property type="match status" value="1"/>
</dbReference>
<proteinExistence type="predicted"/>
<dbReference type="PROSITE" id="PS50887">
    <property type="entry name" value="GGDEF"/>
    <property type="match status" value="1"/>
</dbReference>
<reference evidence="3 4" key="1">
    <citation type="submission" date="2018-09" db="EMBL/GenBank/DDBJ databases">
        <authorList>
            <person name="Postec A."/>
        </authorList>
    </citation>
    <scope>NUCLEOTIDE SEQUENCE [LARGE SCALE GENOMIC DNA]</scope>
    <source>
        <strain evidence="3">70B-A</strain>
    </source>
</reference>
<organism evidence="3 4">
    <name type="scientific">Petrocella atlantisensis</name>
    <dbReference type="NCBI Taxonomy" id="2173034"/>
    <lineage>
        <taxon>Bacteria</taxon>
        <taxon>Bacillati</taxon>
        <taxon>Bacillota</taxon>
        <taxon>Clostridia</taxon>
        <taxon>Lachnospirales</taxon>
        <taxon>Vallitaleaceae</taxon>
        <taxon>Petrocella</taxon>
    </lineage>
</organism>
<keyword evidence="1" id="KW-0812">Transmembrane</keyword>
<sequence length="358" mass="41939">MNIRELLNLKSTERSIQDQLFNQILVIILIVSVTNIILNLVIQYPFDANYKWIAMVFVTWLVNKYKDHSLWVRFACIFFIIVFLIPIGWYNSGAHSNNVIAYVFLCSVAVSFLFNGWQRLFFIFLLVTMMCGFITVEYLYPDFLHAHAPDLAFYDRIIQVPMSLLVVFLMLRQFSNTFYEKNILLNTLNAKLESMAYQDELTQVNNRAYIFEKYRHSIETDQHFVSLMVDLDNFKNVNDLYGHQMGDRLLREIGNLLKKHFKDDGHIARYGGDEFIIMLHLDLETVAQRLDHFISQFNLLEVVKKTGATLSGGYGVFEHDSLDEHLRDVDVALYKAKKSGKNKILHMNKLFNTHDYKI</sequence>
<keyword evidence="1" id="KW-1133">Transmembrane helix</keyword>
<dbReference type="OrthoDB" id="9804955at2"/>
<dbReference type="Proteomes" id="UP000279029">
    <property type="component" value="Chromosome"/>
</dbReference>
<name>A0A3P7NXJ4_9FIRM</name>
<accession>A0A3P7NXJ4</accession>
<evidence type="ECO:0000259" key="2">
    <source>
        <dbReference type="PROSITE" id="PS50887"/>
    </source>
</evidence>
<feature type="transmembrane region" description="Helical" evidence="1">
    <location>
        <begin position="70"/>
        <end position="90"/>
    </location>
</feature>
<dbReference type="InterPro" id="IPR029787">
    <property type="entry name" value="Nucleotide_cyclase"/>
</dbReference>
<dbReference type="KEGG" id="cbar:PATL70BA_2051"/>
<dbReference type="AlphaFoldDB" id="A0A3P7NXJ4"/>